<dbReference type="PROSITE" id="PS50011">
    <property type="entry name" value="PROTEIN_KINASE_DOM"/>
    <property type="match status" value="1"/>
</dbReference>
<dbReference type="GO" id="GO:0004672">
    <property type="term" value="F:protein kinase activity"/>
    <property type="evidence" value="ECO:0007669"/>
    <property type="project" value="InterPro"/>
</dbReference>
<dbReference type="GO" id="GO:0005524">
    <property type="term" value="F:ATP binding"/>
    <property type="evidence" value="ECO:0007669"/>
    <property type="project" value="InterPro"/>
</dbReference>
<dbReference type="AlphaFoldDB" id="A0A553QG99"/>
<dbReference type="InterPro" id="IPR011009">
    <property type="entry name" value="Kinase-like_dom_sf"/>
</dbReference>
<dbReference type="InterPro" id="IPR000719">
    <property type="entry name" value="Prot_kinase_dom"/>
</dbReference>
<gene>
    <name evidence="2" type="ORF">DNTS_013332</name>
</gene>
<comment type="caution">
    <text evidence="2">The sequence shown here is derived from an EMBL/GenBank/DDBJ whole genome shotgun (WGS) entry which is preliminary data.</text>
</comment>
<dbReference type="Proteomes" id="UP000316079">
    <property type="component" value="Unassembled WGS sequence"/>
</dbReference>
<dbReference type="OrthoDB" id="336747at2759"/>
<feature type="domain" description="Protein kinase" evidence="1">
    <location>
        <begin position="1"/>
        <end position="80"/>
    </location>
</feature>
<dbReference type="Gene3D" id="3.30.200.20">
    <property type="entry name" value="Phosphorylase Kinase, domain 1"/>
    <property type="match status" value="1"/>
</dbReference>
<dbReference type="SUPFAM" id="SSF56112">
    <property type="entry name" value="Protein kinase-like (PK-like)"/>
    <property type="match status" value="1"/>
</dbReference>
<sequence>MFFIYRISTEERGECLQLFIVFSRSGCHLPTHLQTVLFSLTDHQKLEREARICRLLKHPNIVRLHDSISEEGFHYLVFDL</sequence>
<evidence type="ECO:0000313" key="3">
    <source>
        <dbReference type="Proteomes" id="UP000316079"/>
    </source>
</evidence>
<reference evidence="2 3" key="1">
    <citation type="journal article" date="2019" name="Sci. Data">
        <title>Hybrid genome assembly and annotation of Danionella translucida.</title>
        <authorList>
            <person name="Kadobianskyi M."/>
            <person name="Schulze L."/>
            <person name="Schuelke M."/>
            <person name="Judkewitz B."/>
        </authorList>
    </citation>
    <scope>NUCLEOTIDE SEQUENCE [LARGE SCALE GENOMIC DNA]</scope>
    <source>
        <strain evidence="2 3">Bolton</strain>
    </source>
</reference>
<evidence type="ECO:0000313" key="2">
    <source>
        <dbReference type="EMBL" id="TRY88961.1"/>
    </source>
</evidence>
<dbReference type="STRING" id="623744.A0A553QG99"/>
<keyword evidence="3" id="KW-1185">Reference proteome</keyword>
<protein>
    <recommendedName>
        <fullName evidence="1">Protein kinase domain-containing protein</fullName>
    </recommendedName>
</protein>
<dbReference type="EMBL" id="SRMA01026012">
    <property type="protein sequence ID" value="TRY88961.1"/>
    <property type="molecule type" value="Genomic_DNA"/>
</dbReference>
<accession>A0A553QG99</accession>
<evidence type="ECO:0000259" key="1">
    <source>
        <dbReference type="PROSITE" id="PS50011"/>
    </source>
</evidence>
<organism evidence="2 3">
    <name type="scientific">Danionella cerebrum</name>
    <dbReference type="NCBI Taxonomy" id="2873325"/>
    <lineage>
        <taxon>Eukaryota</taxon>
        <taxon>Metazoa</taxon>
        <taxon>Chordata</taxon>
        <taxon>Craniata</taxon>
        <taxon>Vertebrata</taxon>
        <taxon>Euteleostomi</taxon>
        <taxon>Actinopterygii</taxon>
        <taxon>Neopterygii</taxon>
        <taxon>Teleostei</taxon>
        <taxon>Ostariophysi</taxon>
        <taxon>Cypriniformes</taxon>
        <taxon>Danionidae</taxon>
        <taxon>Danioninae</taxon>
        <taxon>Danionella</taxon>
    </lineage>
</organism>
<proteinExistence type="predicted"/>
<name>A0A553QG99_9TELE</name>